<organism evidence="2 3">
    <name type="scientific">Paramuricea clavata</name>
    <name type="common">Red gorgonian</name>
    <name type="synonym">Violescent sea-whip</name>
    <dbReference type="NCBI Taxonomy" id="317549"/>
    <lineage>
        <taxon>Eukaryota</taxon>
        <taxon>Metazoa</taxon>
        <taxon>Cnidaria</taxon>
        <taxon>Anthozoa</taxon>
        <taxon>Octocorallia</taxon>
        <taxon>Malacalcyonacea</taxon>
        <taxon>Plexauridae</taxon>
        <taxon>Paramuricea</taxon>
    </lineage>
</organism>
<comment type="caution">
    <text evidence="2">The sequence shown here is derived from an EMBL/GenBank/DDBJ whole genome shotgun (WGS) entry which is preliminary data.</text>
</comment>
<dbReference type="EMBL" id="CACRXK020022919">
    <property type="protein sequence ID" value="CAB4037299.1"/>
    <property type="molecule type" value="Genomic_DNA"/>
</dbReference>
<keyword evidence="2" id="KW-0347">Helicase</keyword>
<dbReference type="PANTHER" id="PTHR46609:SF8">
    <property type="entry name" value="YQAJ VIRAL RECOMBINASE DOMAIN-CONTAINING PROTEIN"/>
    <property type="match status" value="1"/>
</dbReference>
<dbReference type="InterPro" id="IPR011604">
    <property type="entry name" value="PDDEXK-like_dom_sf"/>
</dbReference>
<evidence type="ECO:0000313" key="3">
    <source>
        <dbReference type="Proteomes" id="UP001152795"/>
    </source>
</evidence>
<protein>
    <submittedName>
        <fullName evidence="2">ATP-dependent DNA helicase PIF1</fullName>
    </submittedName>
</protein>
<name>A0A6S7LQ22_PARCT</name>
<keyword evidence="2" id="KW-0378">Hydrolase</keyword>
<dbReference type="InterPro" id="IPR051703">
    <property type="entry name" value="NF-kappa-B_Signaling_Reg"/>
</dbReference>
<reference evidence="2" key="1">
    <citation type="submission" date="2020-04" db="EMBL/GenBank/DDBJ databases">
        <authorList>
            <person name="Alioto T."/>
            <person name="Alioto T."/>
            <person name="Gomez Garrido J."/>
        </authorList>
    </citation>
    <scope>NUCLEOTIDE SEQUENCE</scope>
    <source>
        <strain evidence="2">A484AB</strain>
    </source>
</reference>
<dbReference type="PANTHER" id="PTHR46609">
    <property type="entry name" value="EXONUCLEASE, PHAGE-TYPE/RECB, C-TERMINAL DOMAIN-CONTAINING PROTEIN"/>
    <property type="match status" value="1"/>
</dbReference>
<keyword evidence="3" id="KW-1185">Reference proteome</keyword>
<dbReference type="GO" id="GO:0004386">
    <property type="term" value="F:helicase activity"/>
    <property type="evidence" value="ECO:0007669"/>
    <property type="project" value="UniProtKB-KW"/>
</dbReference>
<evidence type="ECO:0000259" key="1">
    <source>
        <dbReference type="Pfam" id="PF09588"/>
    </source>
</evidence>
<feature type="domain" description="YqaJ viral recombinase" evidence="1">
    <location>
        <begin position="18"/>
        <end position="128"/>
    </location>
</feature>
<dbReference type="InterPro" id="IPR019080">
    <property type="entry name" value="YqaJ_viral_recombinase"/>
</dbReference>
<dbReference type="Gene3D" id="3.90.320.10">
    <property type="match status" value="1"/>
</dbReference>
<evidence type="ECO:0000313" key="2">
    <source>
        <dbReference type="EMBL" id="CAB4037299.1"/>
    </source>
</evidence>
<accession>A0A6S7LQ22</accession>
<gene>
    <name evidence="2" type="ORF">PACLA_8A047813</name>
</gene>
<dbReference type="OrthoDB" id="6484336at2759"/>
<dbReference type="InterPro" id="IPR011335">
    <property type="entry name" value="Restrct_endonuc-II-like"/>
</dbReference>
<dbReference type="SUPFAM" id="SSF52980">
    <property type="entry name" value="Restriction endonuclease-like"/>
    <property type="match status" value="1"/>
</dbReference>
<dbReference type="Proteomes" id="UP001152795">
    <property type="component" value="Unassembled WGS sequence"/>
</dbReference>
<dbReference type="AlphaFoldDB" id="A0A6S7LQ22"/>
<dbReference type="Pfam" id="PF09588">
    <property type="entry name" value="YqaJ"/>
    <property type="match status" value="1"/>
</dbReference>
<keyword evidence="2" id="KW-0547">Nucleotide-binding</keyword>
<dbReference type="GO" id="GO:0006281">
    <property type="term" value="P:DNA repair"/>
    <property type="evidence" value="ECO:0007669"/>
    <property type="project" value="UniProtKB-ARBA"/>
</dbReference>
<proteinExistence type="predicted"/>
<sequence>MYRYSLVKSITTQHNKPLATVPKPLQWGIDNEIKANLKYEEDMLKGDGVVRSCGLVVSPKWPWLGCNPDGVAVKGGVPVAFVEIKCPCASKDLNISEAVPSSTRFFLKQTENDWKFKEKHAYYYQCQGVVNILNLARMD</sequence>
<keyword evidence="2" id="KW-0067">ATP-binding</keyword>